<accession>A0A0A9BFD7</accession>
<dbReference type="AlphaFoldDB" id="A0A0A9BFD7"/>
<dbReference type="EMBL" id="GBRH01235236">
    <property type="protein sequence ID" value="JAD62659.1"/>
    <property type="molecule type" value="Transcribed_RNA"/>
</dbReference>
<reference evidence="1" key="2">
    <citation type="journal article" date="2015" name="Data Brief">
        <title>Shoot transcriptome of the giant reed, Arundo donax.</title>
        <authorList>
            <person name="Barrero R.A."/>
            <person name="Guerrero F.D."/>
            <person name="Moolhuijzen P."/>
            <person name="Goolsby J.A."/>
            <person name="Tidwell J."/>
            <person name="Bellgard S.E."/>
            <person name="Bellgard M.I."/>
        </authorList>
    </citation>
    <scope>NUCLEOTIDE SEQUENCE</scope>
    <source>
        <tissue evidence="1">Shoot tissue taken approximately 20 cm above the soil surface</tissue>
    </source>
</reference>
<name>A0A0A9BFD7_ARUDO</name>
<sequence>MSIMFRQTNPMFRRIFSQRA</sequence>
<evidence type="ECO:0000313" key="1">
    <source>
        <dbReference type="EMBL" id="JAD62659.1"/>
    </source>
</evidence>
<protein>
    <submittedName>
        <fullName evidence="1">Uncharacterized protein</fullName>
    </submittedName>
</protein>
<reference evidence="1" key="1">
    <citation type="submission" date="2014-09" db="EMBL/GenBank/DDBJ databases">
        <authorList>
            <person name="Magalhaes I.L.F."/>
            <person name="Oliveira U."/>
            <person name="Santos F.R."/>
            <person name="Vidigal T.H.D.A."/>
            <person name="Brescovit A.D."/>
            <person name="Santos A.J."/>
        </authorList>
    </citation>
    <scope>NUCLEOTIDE SEQUENCE</scope>
    <source>
        <tissue evidence="1">Shoot tissue taken approximately 20 cm above the soil surface</tissue>
    </source>
</reference>
<proteinExistence type="predicted"/>
<organism evidence="1">
    <name type="scientific">Arundo donax</name>
    <name type="common">Giant reed</name>
    <name type="synonym">Donax arundinaceus</name>
    <dbReference type="NCBI Taxonomy" id="35708"/>
    <lineage>
        <taxon>Eukaryota</taxon>
        <taxon>Viridiplantae</taxon>
        <taxon>Streptophyta</taxon>
        <taxon>Embryophyta</taxon>
        <taxon>Tracheophyta</taxon>
        <taxon>Spermatophyta</taxon>
        <taxon>Magnoliopsida</taxon>
        <taxon>Liliopsida</taxon>
        <taxon>Poales</taxon>
        <taxon>Poaceae</taxon>
        <taxon>PACMAD clade</taxon>
        <taxon>Arundinoideae</taxon>
        <taxon>Arundineae</taxon>
        <taxon>Arundo</taxon>
    </lineage>
</organism>